<dbReference type="RefSeq" id="WP_091698115.1">
    <property type="nucleotide sequence ID" value="NZ_FPBF01000010.1"/>
</dbReference>
<dbReference type="AlphaFoldDB" id="A0A1I7E561"/>
<proteinExistence type="predicted"/>
<organism evidence="1 2">
    <name type="scientific">Algoriphagus locisalis</name>
    <dbReference type="NCBI Taxonomy" id="305507"/>
    <lineage>
        <taxon>Bacteria</taxon>
        <taxon>Pseudomonadati</taxon>
        <taxon>Bacteroidota</taxon>
        <taxon>Cytophagia</taxon>
        <taxon>Cytophagales</taxon>
        <taxon>Cyclobacteriaceae</taxon>
        <taxon>Algoriphagus</taxon>
    </lineage>
</organism>
<dbReference type="OrthoDB" id="1442549at2"/>
<accession>A0A1I7E561</accession>
<evidence type="ECO:0000313" key="1">
    <source>
        <dbReference type="EMBL" id="SFU19078.1"/>
    </source>
</evidence>
<dbReference type="EMBL" id="FPBF01000010">
    <property type="protein sequence ID" value="SFU19078.1"/>
    <property type="molecule type" value="Genomic_DNA"/>
</dbReference>
<sequence length="125" mass="14186">MKEIFGLKVSINGQEICRAGFEKENSVVTCIVSSIRRKDDEAEVLDLSVGGLNSDTRQHADWANSELSEGDKVSIEVISDNFDLPKSIREPVSEKTLIDQKLQYFYRLKEELKDHINEATNVNKK</sequence>
<gene>
    <name evidence="1" type="ORF">SAMN04489724_0094</name>
</gene>
<name>A0A1I7E561_9BACT</name>
<keyword evidence="2" id="KW-1185">Reference proteome</keyword>
<protein>
    <submittedName>
        <fullName evidence="1">Uncharacterized protein</fullName>
    </submittedName>
</protein>
<evidence type="ECO:0000313" key="2">
    <source>
        <dbReference type="Proteomes" id="UP000199673"/>
    </source>
</evidence>
<dbReference type="STRING" id="305507.SAMN04489724_0094"/>
<reference evidence="2" key="1">
    <citation type="submission" date="2016-10" db="EMBL/GenBank/DDBJ databases">
        <authorList>
            <person name="Varghese N."/>
            <person name="Submissions S."/>
        </authorList>
    </citation>
    <scope>NUCLEOTIDE SEQUENCE [LARGE SCALE GENOMIC DNA]</scope>
    <source>
        <strain evidence="2">DSM 23445</strain>
    </source>
</reference>
<dbReference type="Proteomes" id="UP000199673">
    <property type="component" value="Unassembled WGS sequence"/>
</dbReference>